<dbReference type="GO" id="GO:0043565">
    <property type="term" value="F:sequence-specific DNA binding"/>
    <property type="evidence" value="ECO:0007669"/>
    <property type="project" value="InterPro"/>
</dbReference>
<dbReference type="SUPFAM" id="SSF51215">
    <property type="entry name" value="Regulatory protein AraC"/>
    <property type="match status" value="1"/>
</dbReference>
<dbReference type="PROSITE" id="PS01124">
    <property type="entry name" value="HTH_ARAC_FAMILY_2"/>
    <property type="match status" value="1"/>
</dbReference>
<dbReference type="AlphaFoldDB" id="A0A2K2FGZ7"/>
<dbReference type="Pfam" id="PF12833">
    <property type="entry name" value="HTH_18"/>
    <property type="match status" value="1"/>
</dbReference>
<protein>
    <recommendedName>
        <fullName evidence="4">HTH araC/xylS-type domain-containing protein</fullName>
    </recommendedName>
</protein>
<proteinExistence type="predicted"/>
<dbReference type="EMBL" id="NIOJ01000031">
    <property type="protein sequence ID" value="PNT98067.1"/>
    <property type="molecule type" value="Genomic_DNA"/>
</dbReference>
<dbReference type="GO" id="GO:0003700">
    <property type="term" value="F:DNA-binding transcription factor activity"/>
    <property type="evidence" value="ECO:0007669"/>
    <property type="project" value="InterPro"/>
</dbReference>
<evidence type="ECO:0000313" key="5">
    <source>
        <dbReference type="EMBL" id="PNT98067.1"/>
    </source>
</evidence>
<dbReference type="InterPro" id="IPR009057">
    <property type="entry name" value="Homeodomain-like_sf"/>
</dbReference>
<dbReference type="Gene3D" id="1.10.10.60">
    <property type="entry name" value="Homeodomain-like"/>
    <property type="match status" value="2"/>
</dbReference>
<dbReference type="RefSeq" id="WP_103081979.1">
    <property type="nucleotide sequence ID" value="NZ_CP021850.1"/>
</dbReference>
<dbReference type="Pfam" id="PF02311">
    <property type="entry name" value="AraC_binding"/>
    <property type="match status" value="1"/>
</dbReference>
<feature type="domain" description="HTH araC/xylS-type" evidence="4">
    <location>
        <begin position="186"/>
        <end position="284"/>
    </location>
</feature>
<dbReference type="SUPFAM" id="SSF46689">
    <property type="entry name" value="Homeodomain-like"/>
    <property type="match status" value="2"/>
</dbReference>
<name>A0A2K2FGZ7_9CLOT</name>
<evidence type="ECO:0000256" key="2">
    <source>
        <dbReference type="ARBA" id="ARBA00023125"/>
    </source>
</evidence>
<dbReference type="SMART" id="SM00342">
    <property type="entry name" value="HTH_ARAC"/>
    <property type="match status" value="1"/>
</dbReference>
<keyword evidence="6" id="KW-1185">Reference proteome</keyword>
<keyword evidence="1" id="KW-0805">Transcription regulation</keyword>
<dbReference type="InterPro" id="IPR014710">
    <property type="entry name" value="RmlC-like_jellyroll"/>
</dbReference>
<keyword evidence="2" id="KW-0238">DNA-binding</keyword>
<dbReference type="OrthoDB" id="625043at2"/>
<organism evidence="5 6">
    <name type="scientific">Clostridium thermosuccinogenes</name>
    <dbReference type="NCBI Taxonomy" id="84032"/>
    <lineage>
        <taxon>Bacteria</taxon>
        <taxon>Bacillati</taxon>
        <taxon>Bacillota</taxon>
        <taxon>Clostridia</taxon>
        <taxon>Eubacteriales</taxon>
        <taxon>Clostridiaceae</taxon>
        <taxon>Clostridium</taxon>
    </lineage>
</organism>
<dbReference type="PANTHER" id="PTHR43280">
    <property type="entry name" value="ARAC-FAMILY TRANSCRIPTIONAL REGULATOR"/>
    <property type="match status" value="1"/>
</dbReference>
<dbReference type="PANTHER" id="PTHR43280:SF28">
    <property type="entry name" value="HTH-TYPE TRANSCRIPTIONAL ACTIVATOR RHAS"/>
    <property type="match status" value="1"/>
</dbReference>
<evidence type="ECO:0000256" key="3">
    <source>
        <dbReference type="ARBA" id="ARBA00023163"/>
    </source>
</evidence>
<keyword evidence="3" id="KW-0804">Transcription</keyword>
<dbReference type="InterPro" id="IPR018060">
    <property type="entry name" value="HTH_AraC"/>
</dbReference>
<gene>
    <name evidence="5" type="ORF">CDQ84_12020</name>
</gene>
<accession>A0A2K2FGZ7</accession>
<dbReference type="Proteomes" id="UP000236151">
    <property type="component" value="Unassembled WGS sequence"/>
</dbReference>
<evidence type="ECO:0000259" key="4">
    <source>
        <dbReference type="PROSITE" id="PS01124"/>
    </source>
</evidence>
<evidence type="ECO:0000256" key="1">
    <source>
        <dbReference type="ARBA" id="ARBA00023015"/>
    </source>
</evidence>
<dbReference type="InterPro" id="IPR003313">
    <property type="entry name" value="AraC-bd"/>
</dbReference>
<dbReference type="KEGG" id="cthd:CDO33_07025"/>
<dbReference type="InterPro" id="IPR037923">
    <property type="entry name" value="HTH-like"/>
</dbReference>
<evidence type="ECO:0000313" key="6">
    <source>
        <dbReference type="Proteomes" id="UP000236151"/>
    </source>
</evidence>
<dbReference type="Gene3D" id="2.60.120.10">
    <property type="entry name" value="Jelly Rolls"/>
    <property type="match status" value="1"/>
</dbReference>
<comment type="caution">
    <text evidence="5">The sequence shown here is derived from an EMBL/GenBank/DDBJ whole genome shotgun (WGS) entry which is preliminary data.</text>
</comment>
<reference evidence="6" key="1">
    <citation type="submission" date="2017-06" db="EMBL/GenBank/DDBJ databases">
        <title>Investigating the central metabolism of Clostridium thermosuccinogenes.</title>
        <authorList>
            <person name="Koendjbiharie J.G."/>
            <person name="Van Kranenburg R."/>
            <person name="Vriesendorp B."/>
        </authorList>
    </citation>
    <scope>NUCLEOTIDE SEQUENCE [LARGE SCALE GENOMIC DNA]</scope>
    <source>
        <strain evidence="6">DSM 5806</strain>
    </source>
</reference>
<sequence length="285" mass="32558">MCDMGLNPESFNPRVLYIFKKSFPGDYVINQHSHDFATFIYTLSGSCTYYIENNCYTVKKGDLLVINPGVCHYKVVDKSESVTQFHAGFNNLSIRDLPRDFIISQDASPVVNLSKYEYDFARTCSEILNEQEKNEPGFELFLKSAVMKLIVLILKATNINSFSRRNSQNDSSALGFEPYDKTNVVNTIISYINDRYMEEISLEKISQNTYLSPVYISKIFKDETGDSPINYLIKVRLSKAKELLEEGKVSIKTAAKSVGYHDAYYFSKLFKKYYGYPPSKVSKSA</sequence>